<organism evidence="1 2">
    <name type="scientific">Archangium gephyra</name>
    <dbReference type="NCBI Taxonomy" id="48"/>
    <lineage>
        <taxon>Bacteria</taxon>
        <taxon>Pseudomonadati</taxon>
        <taxon>Myxococcota</taxon>
        <taxon>Myxococcia</taxon>
        <taxon>Myxococcales</taxon>
        <taxon>Cystobacterineae</taxon>
        <taxon>Archangiaceae</taxon>
        <taxon>Archangium</taxon>
    </lineage>
</organism>
<gene>
    <name evidence="1" type="ORF">ATI61_11049</name>
</gene>
<reference evidence="1 2" key="1">
    <citation type="submission" date="2018-08" db="EMBL/GenBank/DDBJ databases">
        <title>Genomic Encyclopedia of Archaeal and Bacterial Type Strains, Phase II (KMG-II): from individual species to whole genera.</title>
        <authorList>
            <person name="Goeker M."/>
        </authorList>
    </citation>
    <scope>NUCLEOTIDE SEQUENCE [LARGE SCALE GENOMIC DNA]</scope>
    <source>
        <strain evidence="1 2">DSM 2261</strain>
    </source>
</reference>
<evidence type="ECO:0000313" key="1">
    <source>
        <dbReference type="EMBL" id="REG27043.1"/>
    </source>
</evidence>
<dbReference type="InterPro" id="IPR036505">
    <property type="entry name" value="Amidase/PGRP_sf"/>
</dbReference>
<accession>A0ABX9JTT5</accession>
<dbReference type="Proteomes" id="UP000256345">
    <property type="component" value="Unassembled WGS sequence"/>
</dbReference>
<dbReference type="SUPFAM" id="SSF55846">
    <property type="entry name" value="N-acetylmuramoyl-L-alanine amidase-like"/>
    <property type="match status" value="1"/>
</dbReference>
<dbReference type="Gene3D" id="3.40.80.10">
    <property type="entry name" value="Peptidoglycan recognition protein-like"/>
    <property type="match status" value="1"/>
</dbReference>
<proteinExistence type="predicted"/>
<sequence>MARIAKTSRSVHHGPGQESCFNLDYSICIDNSGPVLVNHRVCGHRDWGRGASCVRTACPGINVYKRLPAIREQAAALIPHIQDFHLMELLKRG</sequence>
<keyword evidence="2" id="KW-1185">Reference proteome</keyword>
<name>A0ABX9JTT5_9BACT</name>
<dbReference type="EMBL" id="QUMU01000010">
    <property type="protein sequence ID" value="REG27043.1"/>
    <property type="molecule type" value="Genomic_DNA"/>
</dbReference>
<comment type="caution">
    <text evidence="1">The sequence shown here is derived from an EMBL/GenBank/DDBJ whole genome shotgun (WGS) entry which is preliminary data.</text>
</comment>
<protein>
    <submittedName>
        <fullName evidence="1">Uncharacterized protein</fullName>
    </submittedName>
</protein>
<evidence type="ECO:0000313" key="2">
    <source>
        <dbReference type="Proteomes" id="UP000256345"/>
    </source>
</evidence>